<proteinExistence type="predicted"/>
<keyword evidence="3" id="KW-1185">Reference proteome</keyword>
<gene>
    <name evidence="2" type="ORF">NTEN_LOCUS11674</name>
</gene>
<dbReference type="OrthoDB" id="6647283at2759"/>
<feature type="non-terminal residue" evidence="2">
    <location>
        <position position="201"/>
    </location>
</feature>
<sequence>MSGEEATTPSVGGEAGEWRGGSMAANRGRAGTAAESATPVVIARVMTEVKGATAGATGATVRVSAPSLHDAIASAKRPPQRSPFAIQELLGLGSSSDDHSHHNHHAAHHNHHNHHAALHSQAMFGARMAYFNAQAAVAAAQAFLPQHQPASLHHHHHAAPPPAYLKSRTTAILLSLAVSELRPFFGFKSKLIRFAPIPLAR</sequence>
<dbReference type="Proteomes" id="UP000479000">
    <property type="component" value="Unassembled WGS sequence"/>
</dbReference>
<name>A0A6H5GQ72_9HEMI</name>
<feature type="compositionally biased region" description="Polar residues" evidence="1">
    <location>
        <begin position="1"/>
        <end position="10"/>
    </location>
</feature>
<protein>
    <submittedName>
        <fullName evidence="2">Uncharacterized protein</fullName>
    </submittedName>
</protein>
<evidence type="ECO:0000313" key="3">
    <source>
        <dbReference type="Proteomes" id="UP000479000"/>
    </source>
</evidence>
<accession>A0A6H5GQ72</accession>
<feature type="region of interest" description="Disordered" evidence="1">
    <location>
        <begin position="1"/>
        <end position="35"/>
    </location>
</feature>
<reference evidence="2 3" key="1">
    <citation type="submission" date="2020-02" db="EMBL/GenBank/DDBJ databases">
        <authorList>
            <person name="Ferguson B K."/>
        </authorList>
    </citation>
    <scope>NUCLEOTIDE SEQUENCE [LARGE SCALE GENOMIC DNA]</scope>
</reference>
<dbReference type="AlphaFoldDB" id="A0A6H5GQ72"/>
<organism evidence="2 3">
    <name type="scientific">Nesidiocoris tenuis</name>
    <dbReference type="NCBI Taxonomy" id="355587"/>
    <lineage>
        <taxon>Eukaryota</taxon>
        <taxon>Metazoa</taxon>
        <taxon>Ecdysozoa</taxon>
        <taxon>Arthropoda</taxon>
        <taxon>Hexapoda</taxon>
        <taxon>Insecta</taxon>
        <taxon>Pterygota</taxon>
        <taxon>Neoptera</taxon>
        <taxon>Paraneoptera</taxon>
        <taxon>Hemiptera</taxon>
        <taxon>Heteroptera</taxon>
        <taxon>Panheteroptera</taxon>
        <taxon>Cimicomorpha</taxon>
        <taxon>Miridae</taxon>
        <taxon>Dicyphina</taxon>
        <taxon>Nesidiocoris</taxon>
    </lineage>
</organism>
<dbReference type="EMBL" id="CADCXU010017433">
    <property type="protein sequence ID" value="CAB0006197.1"/>
    <property type="molecule type" value="Genomic_DNA"/>
</dbReference>
<evidence type="ECO:0000313" key="2">
    <source>
        <dbReference type="EMBL" id="CAB0006197.1"/>
    </source>
</evidence>
<evidence type="ECO:0000256" key="1">
    <source>
        <dbReference type="SAM" id="MobiDB-lite"/>
    </source>
</evidence>